<protein>
    <submittedName>
        <fullName evidence="1">Uncharacterized protein</fullName>
    </submittedName>
</protein>
<keyword evidence="2" id="KW-1185">Reference proteome</keyword>
<dbReference type="EMBL" id="CM008263">
    <property type="protein sequence ID" value="TQF64861.1"/>
    <property type="molecule type" value="Genomic_DNA"/>
</dbReference>
<reference evidence="1 2" key="1">
    <citation type="journal article" date="2017" name="bioRxiv">
        <title>The Genomic Landscape Of Tree Rot In Phellinus noxius And Its Hymenochaetales Members.</title>
        <authorList>
            <person name="Chung C.-L."/>
            <person name="Lee J.T."/>
            <person name="Akiba M."/>
            <person name="Lee H.-H."/>
            <person name="Kuo T.-H."/>
            <person name="Liu D."/>
            <person name="Ke H.-M."/>
            <person name="Yokoi T."/>
            <person name="Roa M.B."/>
            <person name="Lu M.J."/>
            <person name="Chang Y.-Y."/>
            <person name="Ann P.-J."/>
            <person name="Tsai J.-N."/>
            <person name="Chen C.-Y."/>
            <person name="Tzean S.-S."/>
            <person name="Ota Y."/>
            <person name="Hattori T."/>
            <person name="Sahashi N."/>
            <person name="Liou R.-F."/>
            <person name="Kikuchi T."/>
            <person name="Tsai I.J."/>
        </authorList>
    </citation>
    <scope>NUCLEOTIDE SEQUENCE [LARGE SCALE GENOMIC DNA]</scope>
    <source>
        <strain evidence="1 2">FFPRI411160</strain>
    </source>
</reference>
<gene>
    <name evidence="1" type="ORF">PNOK_m000130</name>
</gene>
<dbReference type="EMBL" id="NBII01000013">
    <property type="protein sequence ID" value="TQF64861.1"/>
    <property type="molecule type" value="Genomic_DNA"/>
</dbReference>
<dbReference type="Proteomes" id="UP000217199">
    <property type="component" value="Mitochondrion MT"/>
</dbReference>
<evidence type="ECO:0000313" key="1">
    <source>
        <dbReference type="EMBL" id="TQF64861.1"/>
    </source>
</evidence>
<dbReference type="InParanoid" id="A0A541AXR7"/>
<keyword evidence="1" id="KW-0496">Mitochondrion</keyword>
<proteinExistence type="predicted"/>
<dbReference type="AlphaFoldDB" id="A0A541AXR7"/>
<comment type="caution">
    <text evidence="1">The sequence shown here is derived from an EMBL/GenBank/DDBJ whole genome shotgun (WGS) entry which is preliminary data.</text>
</comment>
<organism evidence="1 2">
    <name type="scientific">Pyrrhoderma noxium</name>
    <dbReference type="NCBI Taxonomy" id="2282107"/>
    <lineage>
        <taxon>Eukaryota</taxon>
        <taxon>Fungi</taxon>
        <taxon>Dikarya</taxon>
        <taxon>Basidiomycota</taxon>
        <taxon>Agaricomycotina</taxon>
        <taxon>Agaricomycetes</taxon>
        <taxon>Hymenochaetales</taxon>
        <taxon>Hymenochaetaceae</taxon>
        <taxon>Pyrrhoderma</taxon>
    </lineage>
</organism>
<sequence length="119" mass="13994">MINRLSTDYQQIINRLSVDIRLTKFPCCYCLIPCPTEFLGLLDEQRYILYPCVDHRIWQHKEQIPTTYVWSYKCKITISPFTEPYYICSLSFTTFGIFPSTLLLHCPLSFIPGSCPPRM</sequence>
<name>A0A541AXR7_9AGAM</name>
<evidence type="ECO:0000313" key="2">
    <source>
        <dbReference type="Proteomes" id="UP000217199"/>
    </source>
</evidence>
<accession>A0A541AXR7</accession>
<geneLocation type="mitochondrion" evidence="1"/>